<proteinExistence type="predicted"/>
<comment type="caution">
    <text evidence="1">The sequence shown here is derived from an EMBL/GenBank/DDBJ whole genome shotgun (WGS) entry which is preliminary data.</text>
</comment>
<organism evidence="1 2">
    <name type="scientific">Acetobacter syzygii</name>
    <dbReference type="NCBI Taxonomy" id="146476"/>
    <lineage>
        <taxon>Bacteria</taxon>
        <taxon>Pseudomonadati</taxon>
        <taxon>Pseudomonadota</taxon>
        <taxon>Alphaproteobacteria</taxon>
        <taxon>Acetobacterales</taxon>
        <taxon>Acetobacteraceae</taxon>
        <taxon>Acetobacter</taxon>
    </lineage>
</organism>
<dbReference type="AlphaFoldDB" id="A0A270B6F5"/>
<accession>A0A270B6F5</accession>
<sequence length="131" mass="14762">MVEFLAMSEDVIGTDPWTVLSPRANWKLTAVLYVSKWWSMAYGTWTDENGSRAVLAQRWNGEEGEKGNPISSGHATWFVLPDETYPLYIESRFIPDAERETVRQALGLICDKKEVNAEPSNPKKIAATPET</sequence>
<name>A0A270B6F5_9PROT</name>
<protein>
    <submittedName>
        <fullName evidence="1">Uncharacterized protein</fullName>
    </submittedName>
</protein>
<reference evidence="1 2" key="1">
    <citation type="submission" date="2017-04" db="EMBL/GenBank/DDBJ databases">
        <title>Kefir bacterial isolates.</title>
        <authorList>
            <person name="Kim Y."/>
            <person name="Blasche S."/>
            <person name="Patil K.R."/>
        </authorList>
    </citation>
    <scope>NUCLEOTIDE SEQUENCE [LARGE SCALE GENOMIC DNA]</scope>
    <source>
        <strain evidence="1 2">KR-2</strain>
    </source>
</reference>
<keyword evidence="2" id="KW-1185">Reference proteome</keyword>
<evidence type="ECO:0000313" key="2">
    <source>
        <dbReference type="Proteomes" id="UP000216033"/>
    </source>
</evidence>
<dbReference type="EMBL" id="NDFP01000019">
    <property type="protein sequence ID" value="PAL20614.1"/>
    <property type="molecule type" value="Genomic_DNA"/>
</dbReference>
<dbReference type="Proteomes" id="UP000216033">
    <property type="component" value="Unassembled WGS sequence"/>
</dbReference>
<gene>
    <name evidence="1" type="ORF">B9K05_12760</name>
</gene>
<evidence type="ECO:0000313" key="1">
    <source>
        <dbReference type="EMBL" id="PAL20614.1"/>
    </source>
</evidence>